<evidence type="ECO:0000313" key="2">
    <source>
        <dbReference type="EMBL" id="CAH0364593.1"/>
    </source>
</evidence>
<dbReference type="Proteomes" id="UP000789595">
    <property type="component" value="Unassembled WGS sequence"/>
</dbReference>
<sequence>KPSAFQGPKRRRCLRGRPDTTAIASFQPTPSVGNISSLENLCPRHTASHHTMEFVRRVVSALGSREFLFGADDNVSVSTKEGTLWRVDSSGKWVKRWFELREDVLASYKAEDRSKLKNAIKVSKITKVAMTPGDAAGTSFTMTCGTTDYPFRADEPADAEAWVAVISKRMTQTNP</sequence>
<gene>
    <name evidence="2" type="ORF">PECAL_1P09630</name>
</gene>
<dbReference type="EMBL" id="CAKKNE010000001">
    <property type="protein sequence ID" value="CAH0364593.1"/>
    <property type="molecule type" value="Genomic_DNA"/>
</dbReference>
<dbReference type="AlphaFoldDB" id="A0A8J2S4L4"/>
<keyword evidence="3" id="KW-1185">Reference proteome</keyword>
<protein>
    <recommendedName>
        <fullName evidence="1">PH domain-containing protein</fullName>
    </recommendedName>
</protein>
<accession>A0A8J2S4L4</accession>
<organism evidence="2 3">
    <name type="scientific">Pelagomonas calceolata</name>
    <dbReference type="NCBI Taxonomy" id="35677"/>
    <lineage>
        <taxon>Eukaryota</taxon>
        <taxon>Sar</taxon>
        <taxon>Stramenopiles</taxon>
        <taxon>Ochrophyta</taxon>
        <taxon>Pelagophyceae</taxon>
        <taxon>Pelagomonadales</taxon>
        <taxon>Pelagomonadaceae</taxon>
        <taxon>Pelagomonas</taxon>
    </lineage>
</organism>
<dbReference type="SMART" id="SM00233">
    <property type="entry name" value="PH"/>
    <property type="match status" value="1"/>
</dbReference>
<dbReference type="InterPro" id="IPR011993">
    <property type="entry name" value="PH-like_dom_sf"/>
</dbReference>
<proteinExistence type="predicted"/>
<feature type="non-terminal residue" evidence="2">
    <location>
        <position position="1"/>
    </location>
</feature>
<dbReference type="Pfam" id="PF00169">
    <property type="entry name" value="PH"/>
    <property type="match status" value="1"/>
</dbReference>
<evidence type="ECO:0000313" key="3">
    <source>
        <dbReference type="Proteomes" id="UP000789595"/>
    </source>
</evidence>
<reference evidence="2" key="1">
    <citation type="submission" date="2021-11" db="EMBL/GenBank/DDBJ databases">
        <authorList>
            <consortium name="Genoscope - CEA"/>
            <person name="William W."/>
        </authorList>
    </citation>
    <scope>NUCLEOTIDE SEQUENCE</scope>
</reference>
<name>A0A8J2S4L4_9STRA</name>
<evidence type="ECO:0000259" key="1">
    <source>
        <dbReference type="PROSITE" id="PS50003"/>
    </source>
</evidence>
<comment type="caution">
    <text evidence="2">The sequence shown here is derived from an EMBL/GenBank/DDBJ whole genome shotgun (WGS) entry which is preliminary data.</text>
</comment>
<dbReference type="OrthoDB" id="202118at2759"/>
<dbReference type="SUPFAM" id="SSF50729">
    <property type="entry name" value="PH domain-like"/>
    <property type="match status" value="1"/>
</dbReference>
<feature type="domain" description="PH" evidence="1">
    <location>
        <begin position="77"/>
        <end position="171"/>
    </location>
</feature>
<dbReference type="InterPro" id="IPR001849">
    <property type="entry name" value="PH_domain"/>
</dbReference>
<dbReference type="PROSITE" id="PS50003">
    <property type="entry name" value="PH_DOMAIN"/>
    <property type="match status" value="1"/>
</dbReference>
<dbReference type="Gene3D" id="2.30.29.30">
    <property type="entry name" value="Pleckstrin-homology domain (PH domain)/Phosphotyrosine-binding domain (PTB)"/>
    <property type="match status" value="1"/>
</dbReference>